<dbReference type="EMBL" id="KV417542">
    <property type="protein sequence ID" value="KZP22080.1"/>
    <property type="molecule type" value="Genomic_DNA"/>
</dbReference>
<dbReference type="InterPro" id="IPR036047">
    <property type="entry name" value="F-box-like_dom_sf"/>
</dbReference>
<keyword evidence="2" id="KW-1185">Reference proteome</keyword>
<accession>A0A166KN84</accession>
<feature type="non-terminal residue" evidence="1">
    <location>
        <position position="142"/>
    </location>
</feature>
<reference evidence="1 2" key="1">
    <citation type="journal article" date="2016" name="Mol. Biol. Evol.">
        <title>Comparative Genomics of Early-Diverging Mushroom-Forming Fungi Provides Insights into the Origins of Lignocellulose Decay Capabilities.</title>
        <authorList>
            <person name="Nagy L.G."/>
            <person name="Riley R."/>
            <person name="Tritt A."/>
            <person name="Adam C."/>
            <person name="Daum C."/>
            <person name="Floudas D."/>
            <person name="Sun H."/>
            <person name="Yadav J.S."/>
            <person name="Pangilinan J."/>
            <person name="Larsson K.H."/>
            <person name="Matsuura K."/>
            <person name="Barry K."/>
            <person name="Labutti K."/>
            <person name="Kuo R."/>
            <person name="Ohm R.A."/>
            <person name="Bhattacharya S.S."/>
            <person name="Shirouzu T."/>
            <person name="Yoshinaga Y."/>
            <person name="Martin F.M."/>
            <person name="Grigoriev I.V."/>
            <person name="Hibbett D.S."/>
        </authorList>
    </citation>
    <scope>NUCLEOTIDE SEQUENCE [LARGE SCALE GENOMIC DNA]</scope>
    <source>
        <strain evidence="1 2">CBS 109695</strain>
    </source>
</reference>
<proteinExistence type="predicted"/>
<organism evidence="1 2">
    <name type="scientific">Athelia psychrophila</name>
    <dbReference type="NCBI Taxonomy" id="1759441"/>
    <lineage>
        <taxon>Eukaryota</taxon>
        <taxon>Fungi</taxon>
        <taxon>Dikarya</taxon>
        <taxon>Basidiomycota</taxon>
        <taxon>Agaricomycotina</taxon>
        <taxon>Agaricomycetes</taxon>
        <taxon>Agaricomycetidae</taxon>
        <taxon>Atheliales</taxon>
        <taxon>Atheliaceae</taxon>
        <taxon>Athelia</taxon>
    </lineage>
</organism>
<dbReference type="AlphaFoldDB" id="A0A166KN84"/>
<protein>
    <submittedName>
        <fullName evidence="1">Uncharacterized protein</fullName>
    </submittedName>
</protein>
<name>A0A166KN84_9AGAM</name>
<dbReference type="OrthoDB" id="2269034at2759"/>
<dbReference type="SUPFAM" id="SSF81383">
    <property type="entry name" value="F-box domain"/>
    <property type="match status" value="1"/>
</dbReference>
<evidence type="ECO:0000313" key="1">
    <source>
        <dbReference type="EMBL" id="KZP22080.1"/>
    </source>
</evidence>
<sequence length="142" mass="15754">KLESNTALPSSQTNVIASSISSALFDVSQLDQDTSRLKSTIVELCRKCDERQSFAMAHKALVSPIRQVPPEIITEVFLHSAEGNFESPIFLASICSRWRTIALSSPQLWASFRISVNAENLESQIALAEMWLSRAGRYPLSI</sequence>
<gene>
    <name evidence="1" type="ORF">FIBSPDRAFT_716205</name>
</gene>
<dbReference type="Proteomes" id="UP000076532">
    <property type="component" value="Unassembled WGS sequence"/>
</dbReference>
<feature type="non-terminal residue" evidence="1">
    <location>
        <position position="1"/>
    </location>
</feature>
<evidence type="ECO:0000313" key="2">
    <source>
        <dbReference type="Proteomes" id="UP000076532"/>
    </source>
</evidence>